<protein>
    <submittedName>
        <fullName evidence="2">Anti-repressor SinI family protein</fullName>
    </submittedName>
</protein>
<dbReference type="GO" id="GO:0006355">
    <property type="term" value="P:regulation of DNA-templated transcription"/>
    <property type="evidence" value="ECO:0007669"/>
    <property type="project" value="InterPro"/>
</dbReference>
<gene>
    <name evidence="2" type="ORF">MJA45_06450</name>
</gene>
<dbReference type="EMBL" id="CP130318">
    <property type="protein sequence ID" value="WNQ12667.1"/>
    <property type="molecule type" value="Genomic_DNA"/>
</dbReference>
<evidence type="ECO:0000313" key="3">
    <source>
        <dbReference type="Proteomes" id="UP001305702"/>
    </source>
</evidence>
<dbReference type="RefSeq" id="WP_315606445.1">
    <property type="nucleotide sequence ID" value="NZ_CP130318.1"/>
</dbReference>
<dbReference type="Pfam" id="PF08671">
    <property type="entry name" value="SinI"/>
    <property type="match status" value="1"/>
</dbReference>
<dbReference type="InterPro" id="IPR036281">
    <property type="entry name" value="SinR/SinI_dimer_dom_sf"/>
</dbReference>
<evidence type="ECO:0000313" key="2">
    <source>
        <dbReference type="EMBL" id="WNQ12667.1"/>
    </source>
</evidence>
<sequence>MSAETWESIEIDEEWIELISKARGMGLTVEEIRQFFQETLTGSASVKR</sequence>
<dbReference type="SUPFAM" id="SSF47406">
    <property type="entry name" value="SinR repressor dimerisation domain-like"/>
    <property type="match status" value="1"/>
</dbReference>
<dbReference type="GO" id="GO:0046983">
    <property type="term" value="F:protein dimerization activity"/>
    <property type="evidence" value="ECO:0007669"/>
    <property type="project" value="InterPro"/>
</dbReference>
<reference evidence="2 3" key="1">
    <citation type="submission" date="2022-02" db="EMBL/GenBank/DDBJ databases">
        <title>Paenibacillus sp. MBLB1776 Whole Genome Shotgun Sequencing.</title>
        <authorList>
            <person name="Hwang C.Y."/>
            <person name="Cho E.-S."/>
            <person name="Seo M.-J."/>
        </authorList>
    </citation>
    <scope>NUCLEOTIDE SEQUENCE [LARGE SCALE GENOMIC DNA]</scope>
    <source>
        <strain evidence="2 3">MBLB1776</strain>
    </source>
</reference>
<accession>A0AA96LF19</accession>
<proteinExistence type="predicted"/>
<organism evidence="2 3">
    <name type="scientific">Paenibacillus aurantius</name>
    <dbReference type="NCBI Taxonomy" id="2918900"/>
    <lineage>
        <taxon>Bacteria</taxon>
        <taxon>Bacillati</taxon>
        <taxon>Bacillota</taxon>
        <taxon>Bacilli</taxon>
        <taxon>Bacillales</taxon>
        <taxon>Paenibacillaceae</taxon>
        <taxon>Paenibacillus</taxon>
    </lineage>
</organism>
<evidence type="ECO:0000259" key="1">
    <source>
        <dbReference type="PROSITE" id="PS51500"/>
    </source>
</evidence>
<dbReference type="Proteomes" id="UP001305702">
    <property type="component" value="Chromosome"/>
</dbReference>
<dbReference type="AlphaFoldDB" id="A0AA96LF19"/>
<dbReference type="InterPro" id="IPR010981">
    <property type="entry name" value="SinR/SinI_dimer_dom"/>
</dbReference>
<dbReference type="PROSITE" id="PS51500">
    <property type="entry name" value="SIN"/>
    <property type="match status" value="1"/>
</dbReference>
<name>A0AA96LF19_9BACL</name>
<dbReference type="KEGG" id="paun:MJA45_06450"/>
<feature type="domain" description="Sin" evidence="1">
    <location>
        <begin position="2"/>
        <end position="40"/>
    </location>
</feature>
<keyword evidence="3" id="KW-1185">Reference proteome</keyword>